<dbReference type="GO" id="GO:0045436">
    <property type="term" value="F:lycopene beta cyclase activity"/>
    <property type="evidence" value="ECO:0007669"/>
    <property type="project" value="UniProtKB-ARBA"/>
</dbReference>
<comment type="subcellular location">
    <subcellularLocation>
        <location evidence="1">Membrane</location>
        <topology evidence="1">Multi-pass membrane protein</topology>
    </subcellularLocation>
</comment>
<feature type="transmembrane region" description="Helical" evidence="8">
    <location>
        <begin position="85"/>
        <end position="106"/>
    </location>
</feature>
<sequence length="260" mass="29026">MSAALSYLAVHALFVLPPILILAWLGLRRDDFWWNHRTASGLAIMIVLAVAYTTPWDNLLIAEGVWWYGDGTVVATLWYAPIEEYLFFVLQPILTALWLFHVIRVPDRALAIPWKHRLVGALAGVALGGIGWLLLGTTSTFYLGAILLWAGPILAIQWAFGITALWAVRRTTLIAVAVPTLYLWIVDRIAIGLGVWVISDTHTIGLTLLGLPIEEALFFLVTNVFLVQGLILYLWTLDRLDEYPALQDVRSRLVNRSDAG</sequence>
<organism evidence="10 11">
    <name type="scientific">Natronorubrum tibetense GA33</name>
    <dbReference type="NCBI Taxonomy" id="1114856"/>
    <lineage>
        <taxon>Archaea</taxon>
        <taxon>Methanobacteriati</taxon>
        <taxon>Methanobacteriota</taxon>
        <taxon>Stenosarchaea group</taxon>
        <taxon>Halobacteria</taxon>
        <taxon>Halobacteriales</taxon>
        <taxon>Natrialbaceae</taxon>
        <taxon>Natronorubrum</taxon>
    </lineage>
</organism>
<dbReference type="RefSeq" id="WP_006091815.1">
    <property type="nucleotide sequence ID" value="NZ_AOHW01000043.1"/>
</dbReference>
<evidence type="ECO:0000256" key="6">
    <source>
        <dbReference type="ARBA" id="ARBA00023136"/>
    </source>
</evidence>
<dbReference type="eggNOG" id="arCOG04685">
    <property type="taxonomic scope" value="Archaea"/>
</dbReference>
<dbReference type="PATRIC" id="fig|1114856.3.peg.3809"/>
<feature type="transmembrane region" description="Helical" evidence="8">
    <location>
        <begin position="118"/>
        <end position="135"/>
    </location>
</feature>
<keyword evidence="5 8" id="KW-1133">Transmembrane helix</keyword>
<feature type="transmembrane region" description="Helical" evidence="8">
    <location>
        <begin position="6"/>
        <end position="27"/>
    </location>
</feature>
<dbReference type="Proteomes" id="UP000011599">
    <property type="component" value="Unassembled WGS sequence"/>
</dbReference>
<keyword evidence="7" id="KW-0413">Isomerase</keyword>
<dbReference type="AlphaFoldDB" id="L9VME3"/>
<evidence type="ECO:0000313" key="10">
    <source>
        <dbReference type="EMBL" id="ELY38231.1"/>
    </source>
</evidence>
<dbReference type="EMBL" id="AOHW01000043">
    <property type="protein sequence ID" value="ELY38231.1"/>
    <property type="molecule type" value="Genomic_DNA"/>
</dbReference>
<evidence type="ECO:0000259" key="9">
    <source>
        <dbReference type="Pfam" id="PF18916"/>
    </source>
</evidence>
<feature type="domain" description="Lycopene cyclase" evidence="9">
    <location>
        <begin position="7"/>
        <end position="96"/>
    </location>
</feature>
<feature type="transmembrane region" description="Helical" evidence="8">
    <location>
        <begin position="216"/>
        <end position="235"/>
    </location>
</feature>
<comment type="pathway">
    <text evidence="2">Carotenoid biosynthesis.</text>
</comment>
<feature type="transmembrane region" description="Helical" evidence="8">
    <location>
        <begin position="173"/>
        <end position="196"/>
    </location>
</feature>
<evidence type="ECO:0000256" key="2">
    <source>
        <dbReference type="ARBA" id="ARBA00004829"/>
    </source>
</evidence>
<reference evidence="10 11" key="1">
    <citation type="journal article" date="2014" name="PLoS Genet.">
        <title>Phylogenetically driven sequencing of extremely halophilic archaea reveals strategies for static and dynamic osmo-response.</title>
        <authorList>
            <person name="Becker E.A."/>
            <person name="Seitzer P.M."/>
            <person name="Tritt A."/>
            <person name="Larsen D."/>
            <person name="Krusor M."/>
            <person name="Yao A.I."/>
            <person name="Wu D."/>
            <person name="Madern D."/>
            <person name="Eisen J.A."/>
            <person name="Darling A.E."/>
            <person name="Facciotti M.T."/>
        </authorList>
    </citation>
    <scope>NUCLEOTIDE SEQUENCE [LARGE SCALE GENOMIC DNA]</scope>
    <source>
        <strain evidence="10 11">GA33</strain>
    </source>
</reference>
<dbReference type="OrthoDB" id="241129at2157"/>
<name>L9VME3_9EURY</name>
<evidence type="ECO:0000256" key="5">
    <source>
        <dbReference type="ARBA" id="ARBA00022989"/>
    </source>
</evidence>
<dbReference type="NCBIfam" id="TIGR03462">
    <property type="entry name" value="CarR_dom_SF"/>
    <property type="match status" value="2"/>
</dbReference>
<evidence type="ECO:0000313" key="11">
    <source>
        <dbReference type="Proteomes" id="UP000011599"/>
    </source>
</evidence>
<comment type="caution">
    <text evidence="10">The sequence shown here is derived from an EMBL/GenBank/DDBJ whole genome shotgun (WGS) entry which is preliminary data.</text>
</comment>
<keyword evidence="3 8" id="KW-0812">Transmembrane</keyword>
<gene>
    <name evidence="10" type="ORF">C496_18368</name>
</gene>
<evidence type="ECO:0000256" key="8">
    <source>
        <dbReference type="SAM" id="Phobius"/>
    </source>
</evidence>
<dbReference type="InterPro" id="IPR017825">
    <property type="entry name" value="Lycopene_cyclase_dom"/>
</dbReference>
<feature type="domain" description="Lycopene cyclase" evidence="9">
    <location>
        <begin position="143"/>
        <end position="222"/>
    </location>
</feature>
<keyword evidence="11" id="KW-1185">Reference proteome</keyword>
<dbReference type="GO" id="GO:0016020">
    <property type="term" value="C:membrane"/>
    <property type="evidence" value="ECO:0007669"/>
    <property type="project" value="UniProtKB-SubCell"/>
</dbReference>
<dbReference type="Pfam" id="PF18916">
    <property type="entry name" value="Lycopene_cyc"/>
    <property type="match status" value="2"/>
</dbReference>
<evidence type="ECO:0000256" key="4">
    <source>
        <dbReference type="ARBA" id="ARBA00022746"/>
    </source>
</evidence>
<dbReference type="GO" id="GO:0016117">
    <property type="term" value="P:carotenoid biosynthetic process"/>
    <property type="evidence" value="ECO:0007669"/>
    <property type="project" value="UniProtKB-KW"/>
</dbReference>
<proteinExistence type="predicted"/>
<protein>
    <submittedName>
        <fullName evidence="10">Lycopene cyclase domain protein</fullName>
    </submittedName>
</protein>
<dbReference type="STRING" id="1114856.GCA_000383975_00351"/>
<feature type="transmembrane region" description="Helical" evidence="8">
    <location>
        <begin position="39"/>
        <end position="56"/>
    </location>
</feature>
<dbReference type="GO" id="GO:0016872">
    <property type="term" value="F:intramolecular lyase activity"/>
    <property type="evidence" value="ECO:0007669"/>
    <property type="project" value="InterPro"/>
</dbReference>
<evidence type="ECO:0000256" key="1">
    <source>
        <dbReference type="ARBA" id="ARBA00004141"/>
    </source>
</evidence>
<keyword evidence="4" id="KW-0125">Carotenoid biosynthesis</keyword>
<evidence type="ECO:0000256" key="3">
    <source>
        <dbReference type="ARBA" id="ARBA00022692"/>
    </source>
</evidence>
<accession>L9VME3</accession>
<feature type="transmembrane region" description="Helical" evidence="8">
    <location>
        <begin position="141"/>
        <end position="166"/>
    </location>
</feature>
<evidence type="ECO:0000256" key="7">
    <source>
        <dbReference type="ARBA" id="ARBA00023235"/>
    </source>
</evidence>
<keyword evidence="6 8" id="KW-0472">Membrane</keyword>